<reference evidence="1" key="1">
    <citation type="submission" date="2021-08" db="EMBL/GenBank/DDBJ databases">
        <title>The first chromosome-level gecko genome reveals the dynamic sex chromosomes of Neotropical dwarf geckos (Sphaerodactylidae: Sphaerodactylus).</title>
        <authorList>
            <person name="Pinto B.J."/>
            <person name="Keating S.E."/>
            <person name="Gamble T."/>
        </authorList>
    </citation>
    <scope>NUCLEOTIDE SEQUENCE</scope>
    <source>
        <strain evidence="1">TG3544</strain>
    </source>
</reference>
<keyword evidence="1" id="KW-0645">Protease</keyword>
<protein>
    <submittedName>
        <fullName evidence="1">Matrix metalloproteinase-20</fullName>
    </submittedName>
</protein>
<keyword evidence="1" id="KW-0482">Metalloprotease</keyword>
<keyword evidence="1" id="KW-0378">Hydrolase</keyword>
<proteinExistence type="predicted"/>
<sequence>MEQEREKQRKENGAREREKQSFDEVQRKMETDFPKSIEDEFSGINGRIDAAVEVNGFIYFFLGPKAYKYDKEKEDVVNVVKSSSWVGC</sequence>
<dbReference type="Proteomes" id="UP000827872">
    <property type="component" value="Linkage Group LG04"/>
</dbReference>
<dbReference type="EMBL" id="CM037617">
    <property type="protein sequence ID" value="KAH8004377.1"/>
    <property type="molecule type" value="Genomic_DNA"/>
</dbReference>
<name>A0ACB8FGJ7_9SAUR</name>
<comment type="caution">
    <text evidence="1">The sequence shown here is derived from an EMBL/GenBank/DDBJ whole genome shotgun (WGS) entry which is preliminary data.</text>
</comment>
<gene>
    <name evidence="1" type="primary">MMP20_2</name>
    <name evidence="1" type="ORF">K3G42_009698</name>
</gene>
<evidence type="ECO:0000313" key="2">
    <source>
        <dbReference type="Proteomes" id="UP000827872"/>
    </source>
</evidence>
<organism evidence="1 2">
    <name type="scientific">Sphaerodactylus townsendi</name>
    <dbReference type="NCBI Taxonomy" id="933632"/>
    <lineage>
        <taxon>Eukaryota</taxon>
        <taxon>Metazoa</taxon>
        <taxon>Chordata</taxon>
        <taxon>Craniata</taxon>
        <taxon>Vertebrata</taxon>
        <taxon>Euteleostomi</taxon>
        <taxon>Lepidosauria</taxon>
        <taxon>Squamata</taxon>
        <taxon>Bifurcata</taxon>
        <taxon>Gekkota</taxon>
        <taxon>Sphaerodactylidae</taxon>
        <taxon>Sphaerodactylus</taxon>
    </lineage>
</organism>
<accession>A0ACB8FGJ7</accession>
<keyword evidence="2" id="KW-1185">Reference proteome</keyword>
<evidence type="ECO:0000313" key="1">
    <source>
        <dbReference type="EMBL" id="KAH8004377.1"/>
    </source>
</evidence>